<sequence length="732" mass="83017">MPRSDRNAIHTVLCHPPLLNWKECNKTGFSSLTKILFMLSLSASIVDGIDSFVGLCVYPFHFGIGKLKGTVCEVSYQIETADDVAAFDMCENNSPFPVQDAKPGFPTLCTYEKLYYCNEDEISIGKSCFSVRGGSSVFSKSGCGKRYKLHVIEDRTELKWIVALLYHKSRDFLWIGNAGPACNFLNPVTLPPENGQGIISRELKPCDTPIKIVMSYGAMRFIRRGTAVYGSKDDLHPYVCSRPAEIFEEVVDELDESCKALGLQCKTGRDKNDNLRPFAYLPVMYAVRGSKFNPEIRDLHDACSMFFNGYLASLSDFKDKHECEKTIGKMSSSMVRATVRRDASNLLEAKKCQREEMFKAQRRTWYSVDNKGAEGVLNEIDWRVEYPSNFCADLPRTTAGIYKCGYVDIPTFARRPLVCTYGNPPNVPVRNRTDICNPAAYFDTVQGQCRCKNPKLDGKVRDPQKYADYPWGTVCFECITVKESRSIVFILDGSGTVRPEGWKEQKLFMLKVVDHLKNVRVGIVVVLDESEIALGMSDYETVRDKFREYVFTSDYPYSWTSIGYALYLARTMLEKEKTMHKTIIIFNDGDFDKCWGMKCIFTGKILIKINYPQKKEAELPRAWRRLTSVELPQPSLVAGVRVLVYRFASMGAQVDIPRGRGPYCYRIHGQIYHRIGCLHPNAGEGREYGQLHILDTEMAAQQRPGIAQNSSRDADLMRFLSEFLEDLITGLL</sequence>
<dbReference type="Gene3D" id="3.40.50.410">
    <property type="entry name" value="von Willebrand factor, type A domain"/>
    <property type="match status" value="1"/>
</dbReference>
<dbReference type="Pfam" id="PF00092">
    <property type="entry name" value="VWA"/>
    <property type="match status" value="1"/>
</dbReference>
<reference evidence="2 3" key="1">
    <citation type="submission" date="2023-08" db="EMBL/GenBank/DDBJ databases">
        <title>A Necator americanus chromosomal reference genome.</title>
        <authorList>
            <person name="Ilik V."/>
            <person name="Petrzelkova K.J."/>
            <person name="Pardy F."/>
            <person name="Fuh T."/>
            <person name="Niatou-Singa F.S."/>
            <person name="Gouil Q."/>
            <person name="Baker L."/>
            <person name="Ritchie M.E."/>
            <person name="Jex A.R."/>
            <person name="Gazzola D."/>
            <person name="Li H."/>
            <person name="Toshio Fujiwara R."/>
            <person name="Zhan B."/>
            <person name="Aroian R.V."/>
            <person name="Pafco B."/>
            <person name="Schwarz E.M."/>
        </authorList>
    </citation>
    <scope>NUCLEOTIDE SEQUENCE [LARGE SCALE GENOMIC DNA]</scope>
    <source>
        <strain evidence="2 3">Aroian</strain>
        <tissue evidence="2">Whole animal</tissue>
    </source>
</reference>
<name>A0ABR1E6M2_NECAM</name>
<dbReference type="PROSITE" id="PS50234">
    <property type="entry name" value="VWFA"/>
    <property type="match status" value="1"/>
</dbReference>
<dbReference type="PANTHER" id="PTHR45786">
    <property type="entry name" value="DNA BINDING PROTEIN-LIKE"/>
    <property type="match status" value="1"/>
</dbReference>
<dbReference type="SUPFAM" id="SSF53300">
    <property type="entry name" value="vWA-like"/>
    <property type="match status" value="1"/>
</dbReference>
<protein>
    <recommendedName>
        <fullName evidence="1">VWFA domain-containing protein</fullName>
    </recommendedName>
</protein>
<dbReference type="InterPro" id="IPR002035">
    <property type="entry name" value="VWF_A"/>
</dbReference>
<evidence type="ECO:0000313" key="2">
    <source>
        <dbReference type="EMBL" id="KAK6758360.1"/>
    </source>
</evidence>
<evidence type="ECO:0000313" key="3">
    <source>
        <dbReference type="Proteomes" id="UP001303046"/>
    </source>
</evidence>
<dbReference type="EMBL" id="JAVFWL010000005">
    <property type="protein sequence ID" value="KAK6758360.1"/>
    <property type="molecule type" value="Genomic_DNA"/>
</dbReference>
<dbReference type="Proteomes" id="UP001303046">
    <property type="component" value="Unassembled WGS sequence"/>
</dbReference>
<accession>A0ABR1E6M2</accession>
<evidence type="ECO:0000259" key="1">
    <source>
        <dbReference type="PROSITE" id="PS50234"/>
    </source>
</evidence>
<proteinExistence type="predicted"/>
<gene>
    <name evidence="2" type="primary">Necator_chrV.g20691</name>
    <name evidence="2" type="ORF">RB195_015898</name>
</gene>
<keyword evidence="3" id="KW-1185">Reference proteome</keyword>
<dbReference type="PANTHER" id="PTHR45786:SF74">
    <property type="entry name" value="ATP-DEPENDENT DNA HELICASE"/>
    <property type="match status" value="1"/>
</dbReference>
<organism evidence="2 3">
    <name type="scientific">Necator americanus</name>
    <name type="common">Human hookworm</name>
    <dbReference type="NCBI Taxonomy" id="51031"/>
    <lineage>
        <taxon>Eukaryota</taxon>
        <taxon>Metazoa</taxon>
        <taxon>Ecdysozoa</taxon>
        <taxon>Nematoda</taxon>
        <taxon>Chromadorea</taxon>
        <taxon>Rhabditida</taxon>
        <taxon>Rhabditina</taxon>
        <taxon>Rhabditomorpha</taxon>
        <taxon>Strongyloidea</taxon>
        <taxon>Ancylostomatidae</taxon>
        <taxon>Bunostominae</taxon>
        <taxon>Necator</taxon>
    </lineage>
</organism>
<comment type="caution">
    <text evidence="2">The sequence shown here is derived from an EMBL/GenBank/DDBJ whole genome shotgun (WGS) entry which is preliminary data.</text>
</comment>
<feature type="domain" description="VWFA" evidence="1">
    <location>
        <begin position="486"/>
        <end position="589"/>
    </location>
</feature>
<dbReference type="InterPro" id="IPR036465">
    <property type="entry name" value="vWFA_dom_sf"/>
</dbReference>